<dbReference type="Gene3D" id="1.10.3720.10">
    <property type="entry name" value="MetI-like"/>
    <property type="match status" value="1"/>
</dbReference>
<protein>
    <submittedName>
        <fullName evidence="9">Melibiose/raffinose/stachyose import permease protein MelD</fullName>
    </submittedName>
</protein>
<evidence type="ECO:0000259" key="8">
    <source>
        <dbReference type="PROSITE" id="PS50928"/>
    </source>
</evidence>
<dbReference type="PROSITE" id="PS50928">
    <property type="entry name" value="ABC_TM1"/>
    <property type="match status" value="1"/>
</dbReference>
<dbReference type="InterPro" id="IPR051393">
    <property type="entry name" value="ABC_transporter_permease"/>
</dbReference>
<dbReference type="PANTHER" id="PTHR30193:SF37">
    <property type="entry name" value="INNER MEMBRANE ABC TRANSPORTER PERMEASE PROTEIN YCJO"/>
    <property type="match status" value="1"/>
</dbReference>
<feature type="transmembrane region" description="Helical" evidence="7">
    <location>
        <begin position="76"/>
        <end position="95"/>
    </location>
</feature>
<organism evidence="9 10">
    <name type="scientific">Paenibacillus allorhizoplanae</name>
    <dbReference type="NCBI Taxonomy" id="2905648"/>
    <lineage>
        <taxon>Bacteria</taxon>
        <taxon>Bacillati</taxon>
        <taxon>Bacillota</taxon>
        <taxon>Bacilli</taxon>
        <taxon>Bacillales</taxon>
        <taxon>Paenibacillaceae</taxon>
        <taxon>Paenibacillus</taxon>
    </lineage>
</organism>
<accession>A0ABM9BT49</accession>
<feature type="transmembrane region" description="Helical" evidence="7">
    <location>
        <begin position="12"/>
        <end position="36"/>
    </location>
</feature>
<evidence type="ECO:0000313" key="10">
    <source>
        <dbReference type="Proteomes" id="UP000838821"/>
    </source>
</evidence>
<feature type="transmembrane region" description="Helical" evidence="7">
    <location>
        <begin position="261"/>
        <end position="285"/>
    </location>
</feature>
<proteinExistence type="inferred from homology"/>
<dbReference type="InterPro" id="IPR035906">
    <property type="entry name" value="MetI-like_sf"/>
</dbReference>
<dbReference type="EMBL" id="CAKMMW010000001">
    <property type="protein sequence ID" value="CAH1192995.1"/>
    <property type="molecule type" value="Genomic_DNA"/>
</dbReference>
<evidence type="ECO:0000256" key="7">
    <source>
        <dbReference type="RuleBase" id="RU363032"/>
    </source>
</evidence>
<comment type="caution">
    <text evidence="9">The sequence shown here is derived from an EMBL/GenBank/DDBJ whole genome shotgun (WGS) entry which is preliminary data.</text>
</comment>
<feature type="transmembrane region" description="Helical" evidence="7">
    <location>
        <begin position="202"/>
        <end position="224"/>
    </location>
</feature>
<evidence type="ECO:0000256" key="4">
    <source>
        <dbReference type="ARBA" id="ARBA00022692"/>
    </source>
</evidence>
<dbReference type="Proteomes" id="UP000838821">
    <property type="component" value="Unassembled WGS sequence"/>
</dbReference>
<feature type="domain" description="ABC transmembrane type-1" evidence="8">
    <location>
        <begin position="70"/>
        <end position="286"/>
    </location>
</feature>
<dbReference type="CDD" id="cd06261">
    <property type="entry name" value="TM_PBP2"/>
    <property type="match status" value="1"/>
</dbReference>
<comment type="subcellular location">
    <subcellularLocation>
        <location evidence="1 7">Cell membrane</location>
        <topology evidence="1 7">Multi-pass membrane protein</topology>
    </subcellularLocation>
</comment>
<dbReference type="PANTHER" id="PTHR30193">
    <property type="entry name" value="ABC TRANSPORTER PERMEASE PROTEIN"/>
    <property type="match status" value="1"/>
</dbReference>
<evidence type="ECO:0000256" key="3">
    <source>
        <dbReference type="ARBA" id="ARBA00022475"/>
    </source>
</evidence>
<keyword evidence="6 7" id="KW-0472">Membrane</keyword>
<keyword evidence="5 7" id="KW-1133">Transmembrane helix</keyword>
<reference evidence="9" key="1">
    <citation type="submission" date="2022-01" db="EMBL/GenBank/DDBJ databases">
        <authorList>
            <person name="Criscuolo A."/>
        </authorList>
    </citation>
    <scope>NUCLEOTIDE SEQUENCE</scope>
    <source>
        <strain evidence="9">CIP111891</strain>
    </source>
</reference>
<keyword evidence="10" id="KW-1185">Reference proteome</keyword>
<evidence type="ECO:0000256" key="5">
    <source>
        <dbReference type="ARBA" id="ARBA00022989"/>
    </source>
</evidence>
<name>A0ABM9BT49_9BACL</name>
<keyword evidence="2 7" id="KW-0813">Transport</keyword>
<evidence type="ECO:0000256" key="1">
    <source>
        <dbReference type="ARBA" id="ARBA00004651"/>
    </source>
</evidence>
<feature type="transmembrane region" description="Helical" evidence="7">
    <location>
        <begin position="156"/>
        <end position="181"/>
    </location>
</feature>
<comment type="similarity">
    <text evidence="7">Belongs to the binding-protein-dependent transport system permease family.</text>
</comment>
<evidence type="ECO:0000256" key="2">
    <source>
        <dbReference type="ARBA" id="ARBA00022448"/>
    </source>
</evidence>
<feature type="transmembrane region" description="Helical" evidence="7">
    <location>
        <begin position="107"/>
        <end position="128"/>
    </location>
</feature>
<dbReference type="SUPFAM" id="SSF161098">
    <property type="entry name" value="MetI-like"/>
    <property type="match status" value="1"/>
</dbReference>
<dbReference type="RefSeq" id="WP_236284308.1">
    <property type="nucleotide sequence ID" value="NZ_CAKMMW010000001.1"/>
</dbReference>
<gene>
    <name evidence="9" type="primary">melD_3</name>
    <name evidence="9" type="ORF">PAECIP111891_00472</name>
</gene>
<dbReference type="Pfam" id="PF00528">
    <property type="entry name" value="BPD_transp_1"/>
    <property type="match status" value="1"/>
</dbReference>
<evidence type="ECO:0000256" key="6">
    <source>
        <dbReference type="ARBA" id="ARBA00023136"/>
    </source>
</evidence>
<sequence length="293" mass="32197">MNRFYIKKYYPTYFLIPILLVFTIFYVSPALLGLLYSITDASITTSGIHFVGLENYTMLFNEGNAFLISIWNQFQFAFFDAVGKTVIGLLIALLLNKKFRGNNLLRALVYMPIMFGTIVVGIIFNYILSSEGFLNGLLKSIGLSSLANDWLGSFTLALYSVIAVDVWVGAGWSVLVILAALQSVPKEQMESAEIDGAGSMRKFFSIVLPYIMHAINLSFLLSVISGLKAFDIIYAMTGGGPGHATEVMTTFLAKSMSSGSIGYPAAISVSQFVIITVVAMVINYFSSRREMES</sequence>
<keyword evidence="4 7" id="KW-0812">Transmembrane</keyword>
<evidence type="ECO:0000313" key="9">
    <source>
        <dbReference type="EMBL" id="CAH1192995.1"/>
    </source>
</evidence>
<keyword evidence="3" id="KW-1003">Cell membrane</keyword>
<dbReference type="InterPro" id="IPR000515">
    <property type="entry name" value="MetI-like"/>
</dbReference>